<keyword evidence="6 7" id="KW-0414">Isoprene biosynthesis</keyword>
<accession>A0A7C5AKX3</accession>
<dbReference type="PANTHER" id="PTHR32125">
    <property type="entry name" value="2-C-METHYL-D-ERYTHRITOL 4-PHOSPHATE CYTIDYLYLTRANSFERASE, CHLOROPLASTIC"/>
    <property type="match status" value="1"/>
</dbReference>
<reference evidence="8" key="1">
    <citation type="journal article" date="2020" name="mSystems">
        <title>Genome- and Community-Level Interaction Insights into Carbon Utilization and Element Cycling Functions of Hydrothermarchaeota in Hydrothermal Sediment.</title>
        <authorList>
            <person name="Zhou Z."/>
            <person name="Liu Y."/>
            <person name="Xu W."/>
            <person name="Pan J."/>
            <person name="Luo Z.H."/>
            <person name="Li M."/>
        </authorList>
    </citation>
    <scope>NUCLEOTIDE SEQUENCE [LARGE SCALE GENOMIC DNA]</scope>
    <source>
        <strain evidence="8">SpSt-853</strain>
    </source>
</reference>
<dbReference type="PANTHER" id="PTHR32125:SF4">
    <property type="entry name" value="2-C-METHYL-D-ERYTHRITOL 4-PHOSPHATE CYTIDYLYLTRANSFERASE, CHLOROPLASTIC"/>
    <property type="match status" value="1"/>
</dbReference>
<dbReference type="InterPro" id="IPR001228">
    <property type="entry name" value="IspD"/>
</dbReference>
<comment type="pathway">
    <text evidence="2 7">Isoprenoid biosynthesis; isopentenyl diphosphate biosynthesis via DXP pathway; isopentenyl diphosphate from 1-deoxy-D-xylulose 5-phosphate: step 2/6.</text>
</comment>
<comment type="catalytic activity">
    <reaction evidence="1 7">
        <text>2-C-methyl-D-erythritol 4-phosphate + CTP + H(+) = 4-CDP-2-C-methyl-D-erythritol + diphosphate</text>
        <dbReference type="Rhea" id="RHEA:13429"/>
        <dbReference type="ChEBI" id="CHEBI:15378"/>
        <dbReference type="ChEBI" id="CHEBI:33019"/>
        <dbReference type="ChEBI" id="CHEBI:37563"/>
        <dbReference type="ChEBI" id="CHEBI:57823"/>
        <dbReference type="ChEBI" id="CHEBI:58262"/>
        <dbReference type="EC" id="2.7.7.60"/>
    </reaction>
</comment>
<organism evidence="8">
    <name type="scientific">Desulfobacca acetoxidans</name>
    <dbReference type="NCBI Taxonomy" id="60893"/>
    <lineage>
        <taxon>Bacteria</taxon>
        <taxon>Pseudomonadati</taxon>
        <taxon>Thermodesulfobacteriota</taxon>
        <taxon>Desulfobaccia</taxon>
        <taxon>Desulfobaccales</taxon>
        <taxon>Desulfobaccaceae</taxon>
        <taxon>Desulfobacca</taxon>
    </lineage>
</organism>
<evidence type="ECO:0000256" key="7">
    <source>
        <dbReference type="HAMAP-Rule" id="MF_00108"/>
    </source>
</evidence>
<comment type="function">
    <text evidence="7">Catalyzes the formation of 4-diphosphocytidyl-2-C-methyl-D-erythritol from CTP and 2-C-methyl-D-erythritol 4-phosphate (MEP).</text>
</comment>
<dbReference type="InterPro" id="IPR018294">
    <property type="entry name" value="ISPD_synthase_CS"/>
</dbReference>
<dbReference type="GO" id="GO:0050518">
    <property type="term" value="F:2-C-methyl-D-erythritol 4-phosphate cytidylyltransferase activity"/>
    <property type="evidence" value="ECO:0007669"/>
    <property type="project" value="UniProtKB-UniRule"/>
</dbReference>
<evidence type="ECO:0000313" key="8">
    <source>
        <dbReference type="EMBL" id="HGZ11191.1"/>
    </source>
</evidence>
<dbReference type="EC" id="2.7.7.60" evidence="7"/>
<feature type="site" description="Transition state stabilizer" evidence="7">
    <location>
        <position position="22"/>
    </location>
</feature>
<sequence>MKVVAVIAAAGLGRRMQEKIPKTYLRLGGKPILVHTLRVFEAVPEVHEVMAVVHPDDLEFCQEEVVEAYTFKKLLRLVPGGKERQDSVYNALKVLEKEVGELELILVHDGVRPFVTPEQVSQVILAARRHGGAVLGVPCQDTLKRVNDKGEVVATVERRDLWQIQTPQAFQAALLTRAYREAMIRGFYATDEAGLVEALGYPVVVVPGSPLNLKITTPDDLKLAEAWVSWQKKRKN</sequence>
<evidence type="ECO:0000256" key="4">
    <source>
        <dbReference type="ARBA" id="ARBA00022679"/>
    </source>
</evidence>
<dbReference type="Gene3D" id="3.90.550.10">
    <property type="entry name" value="Spore Coat Polysaccharide Biosynthesis Protein SpsA, Chain A"/>
    <property type="match status" value="1"/>
</dbReference>
<gene>
    <name evidence="7 8" type="primary">ispD</name>
    <name evidence="8" type="ORF">ENW48_03115</name>
</gene>
<comment type="similarity">
    <text evidence="3 7">Belongs to the IspD/TarI cytidylyltransferase family. IspD subfamily.</text>
</comment>
<dbReference type="Pfam" id="PF01128">
    <property type="entry name" value="IspD"/>
    <property type="match status" value="1"/>
</dbReference>
<comment type="caution">
    <text evidence="8">The sequence shown here is derived from an EMBL/GenBank/DDBJ whole genome shotgun (WGS) entry which is preliminary data.</text>
</comment>
<dbReference type="NCBIfam" id="TIGR00453">
    <property type="entry name" value="ispD"/>
    <property type="match status" value="1"/>
</dbReference>
<dbReference type="SUPFAM" id="SSF53448">
    <property type="entry name" value="Nucleotide-diphospho-sugar transferases"/>
    <property type="match status" value="1"/>
</dbReference>
<evidence type="ECO:0000256" key="3">
    <source>
        <dbReference type="ARBA" id="ARBA00009789"/>
    </source>
</evidence>
<keyword evidence="4 7" id="KW-0808">Transferase</keyword>
<evidence type="ECO:0000256" key="1">
    <source>
        <dbReference type="ARBA" id="ARBA00001282"/>
    </source>
</evidence>
<dbReference type="InterPro" id="IPR034683">
    <property type="entry name" value="IspD/TarI"/>
</dbReference>
<dbReference type="PROSITE" id="PS01295">
    <property type="entry name" value="ISPD"/>
    <property type="match status" value="1"/>
</dbReference>
<evidence type="ECO:0000256" key="2">
    <source>
        <dbReference type="ARBA" id="ARBA00004787"/>
    </source>
</evidence>
<evidence type="ECO:0000256" key="6">
    <source>
        <dbReference type="ARBA" id="ARBA00023229"/>
    </source>
</evidence>
<dbReference type="HAMAP" id="MF_00108">
    <property type="entry name" value="IspD"/>
    <property type="match status" value="1"/>
</dbReference>
<dbReference type="GO" id="GO:0019288">
    <property type="term" value="P:isopentenyl diphosphate biosynthetic process, methylerythritol 4-phosphate pathway"/>
    <property type="evidence" value="ECO:0007669"/>
    <property type="project" value="UniProtKB-UniRule"/>
</dbReference>
<dbReference type="InterPro" id="IPR050088">
    <property type="entry name" value="IspD/TarI_cytidylyltransf_bact"/>
</dbReference>
<proteinExistence type="inferred from homology"/>
<name>A0A7C5AKX3_9BACT</name>
<keyword evidence="5 7" id="KW-0548">Nucleotidyltransferase</keyword>
<dbReference type="AlphaFoldDB" id="A0A7C5AKX3"/>
<feature type="site" description="Positions MEP for the nucleophilic attack" evidence="7">
    <location>
        <position position="214"/>
    </location>
</feature>
<dbReference type="UniPathway" id="UPA00056">
    <property type="reaction ID" value="UER00093"/>
</dbReference>
<protein>
    <recommendedName>
        <fullName evidence="7">2-C-methyl-D-erythritol 4-phosphate cytidylyltransferase</fullName>
        <ecNumber evidence="7">2.7.7.60</ecNumber>
    </recommendedName>
    <alternativeName>
        <fullName evidence="7">4-diphosphocytidyl-2C-methyl-D-erythritol synthase</fullName>
    </alternativeName>
    <alternativeName>
        <fullName evidence="7">MEP cytidylyltransferase</fullName>
        <shortName evidence="7">MCT</shortName>
    </alternativeName>
</protein>
<dbReference type="InterPro" id="IPR029044">
    <property type="entry name" value="Nucleotide-diphossugar_trans"/>
</dbReference>
<evidence type="ECO:0000256" key="5">
    <source>
        <dbReference type="ARBA" id="ARBA00022695"/>
    </source>
</evidence>
<feature type="site" description="Transition state stabilizer" evidence="7">
    <location>
        <position position="15"/>
    </location>
</feature>
<feature type="site" description="Positions MEP for the nucleophilic attack" evidence="7">
    <location>
        <position position="158"/>
    </location>
</feature>
<dbReference type="EMBL" id="DTKJ01000020">
    <property type="protein sequence ID" value="HGZ11191.1"/>
    <property type="molecule type" value="Genomic_DNA"/>
</dbReference>
<dbReference type="CDD" id="cd02516">
    <property type="entry name" value="CDP-ME_synthetase"/>
    <property type="match status" value="1"/>
</dbReference>
<dbReference type="FunFam" id="3.90.550.10:FF:000003">
    <property type="entry name" value="2-C-methyl-D-erythritol 4-phosphate cytidylyltransferase"/>
    <property type="match status" value="1"/>
</dbReference>